<dbReference type="EMBL" id="JBHSNL010000001">
    <property type="protein sequence ID" value="MFC5544789.1"/>
    <property type="molecule type" value="Genomic_DNA"/>
</dbReference>
<protein>
    <submittedName>
        <fullName evidence="6">FtsK/SpoIIIE domain-containing protein</fullName>
    </submittedName>
</protein>
<dbReference type="Proteomes" id="UP001596055">
    <property type="component" value="Unassembled WGS sequence"/>
</dbReference>
<dbReference type="SUPFAM" id="SSF52540">
    <property type="entry name" value="P-loop containing nucleoside triphosphate hydrolases"/>
    <property type="match status" value="1"/>
</dbReference>
<keyword evidence="7" id="KW-1185">Reference proteome</keyword>
<dbReference type="InterPro" id="IPR050206">
    <property type="entry name" value="FtsK/SpoIIIE/SftA"/>
</dbReference>
<evidence type="ECO:0000313" key="6">
    <source>
        <dbReference type="EMBL" id="MFC5544789.1"/>
    </source>
</evidence>
<dbReference type="CDD" id="cd01127">
    <property type="entry name" value="TrwB_TraG_TraD_VirD4"/>
    <property type="match status" value="1"/>
</dbReference>
<keyword evidence="2 4" id="KW-0067">ATP-binding</keyword>
<comment type="function">
    <text evidence="3">Essential cell division protein that coordinates cell division and chromosome segregation. The N-terminus is involved in assembly of the cell-division machinery. The C-terminus functions as a DNA motor that moves dsDNA in an ATP-dependent manner towards the dif recombination site, which is located within the replication terminus region. Translocation stops specifically at Xer-dif sites, where FtsK interacts with the Xer recombinase, allowing activation of chromosome unlinking by recombination. FtsK orienting polar sequences (KOPS) guide the direction of DNA translocation. FtsK can remove proteins from DNA as it translocates, but translocation stops specifically at XerCD-dif site, thereby preventing removal of XerC and XerD from dif.</text>
</comment>
<dbReference type="PROSITE" id="PS50901">
    <property type="entry name" value="FTSK"/>
    <property type="match status" value="1"/>
</dbReference>
<gene>
    <name evidence="6" type="ORF">ACFPQA_06990</name>
</gene>
<evidence type="ECO:0000256" key="1">
    <source>
        <dbReference type="ARBA" id="ARBA00022741"/>
    </source>
</evidence>
<dbReference type="SMART" id="SM00382">
    <property type="entry name" value="AAA"/>
    <property type="match status" value="1"/>
</dbReference>
<organism evidence="6 7">
    <name type="scientific">Marinobacter koreensis</name>
    <dbReference type="NCBI Taxonomy" id="335974"/>
    <lineage>
        <taxon>Bacteria</taxon>
        <taxon>Pseudomonadati</taxon>
        <taxon>Pseudomonadota</taxon>
        <taxon>Gammaproteobacteria</taxon>
        <taxon>Pseudomonadales</taxon>
        <taxon>Marinobacteraceae</taxon>
        <taxon>Marinobacter</taxon>
    </lineage>
</organism>
<dbReference type="PANTHER" id="PTHR22683:SF41">
    <property type="entry name" value="DNA TRANSLOCASE FTSK"/>
    <property type="match status" value="1"/>
</dbReference>
<evidence type="ECO:0000259" key="5">
    <source>
        <dbReference type="PROSITE" id="PS50901"/>
    </source>
</evidence>
<name>A0ABW0RJC0_9GAMM</name>
<reference evidence="7" key="1">
    <citation type="journal article" date="2019" name="Int. J. Syst. Evol. Microbiol.">
        <title>The Global Catalogue of Microorganisms (GCM) 10K type strain sequencing project: providing services to taxonomists for standard genome sequencing and annotation.</title>
        <authorList>
            <consortium name="The Broad Institute Genomics Platform"/>
            <consortium name="The Broad Institute Genome Sequencing Center for Infectious Disease"/>
            <person name="Wu L."/>
            <person name="Ma J."/>
        </authorList>
    </citation>
    <scope>NUCLEOTIDE SEQUENCE [LARGE SCALE GENOMIC DNA]</scope>
    <source>
        <strain evidence="7">CGMCC 4.1799</strain>
    </source>
</reference>
<evidence type="ECO:0000256" key="3">
    <source>
        <dbReference type="ARBA" id="ARBA00024784"/>
    </source>
</evidence>
<dbReference type="InterPro" id="IPR003593">
    <property type="entry name" value="AAA+_ATPase"/>
</dbReference>
<comment type="caution">
    <text evidence="6">The sequence shown here is derived from an EMBL/GenBank/DDBJ whole genome shotgun (WGS) entry which is preliminary data.</text>
</comment>
<evidence type="ECO:0000313" key="7">
    <source>
        <dbReference type="Proteomes" id="UP001596055"/>
    </source>
</evidence>
<evidence type="ECO:0000256" key="4">
    <source>
        <dbReference type="PROSITE-ProRule" id="PRU00289"/>
    </source>
</evidence>
<evidence type="ECO:0000256" key="2">
    <source>
        <dbReference type="ARBA" id="ARBA00022840"/>
    </source>
</evidence>
<dbReference type="Gene3D" id="3.40.50.300">
    <property type="entry name" value="P-loop containing nucleotide triphosphate hydrolases"/>
    <property type="match status" value="1"/>
</dbReference>
<feature type="binding site" evidence="4">
    <location>
        <begin position="284"/>
        <end position="291"/>
    </location>
    <ligand>
        <name>ATP</name>
        <dbReference type="ChEBI" id="CHEBI:30616"/>
    </ligand>
</feature>
<dbReference type="RefSeq" id="WP_248153928.1">
    <property type="nucleotide sequence ID" value="NZ_JAKZAJ010000001.1"/>
</dbReference>
<dbReference type="PANTHER" id="PTHR22683">
    <property type="entry name" value="SPORULATION PROTEIN RELATED"/>
    <property type="match status" value="1"/>
</dbReference>
<feature type="domain" description="FtsK" evidence="5">
    <location>
        <begin position="267"/>
        <end position="453"/>
    </location>
</feature>
<keyword evidence="1 4" id="KW-0547">Nucleotide-binding</keyword>
<dbReference type="InterPro" id="IPR002543">
    <property type="entry name" value="FtsK_dom"/>
</dbReference>
<sequence>MADIFLNADDSRLVKELTSFGLKYDGAHQYWIIRLALTKSLSIKTPPDQSFDSHRTGGNQFHLRQVTGYGAAPDDNGNEQDFDLAIRAILSSYHEEDLFSDNKKYKNFLNRHICRGLSEFRSGWSRSHDFYGYLYQELVEPVANEKQIAGETSSSRLEQLKEALHELGVSASVKEILRGARLERFLLYLNDVSQYDVLKRGVDKLSFQMGLKNSAPVLSHTSERKVVSLDIPLPKNEQRTISPAPLEQWVGNSEFKIPIWLGQTVSGEDFGFDLAEAPHLLVAGTTGSGKSVCIHSIILSLLSGNSPEKLKLALIDPKQVEFAPYNGIPQLYDSKVVSFIDDADSLLSNLVDEMEERNRLLADVNESNLDVALANGSLDLPRIVLVVEELADLLMQSKELEGYLVRLAQKARSVGIHLVLATQRPDSTILTGLLRSNIPSRICLLVQKSTESKIVIDETGSEKLLGKGDMLIKMSGEQELHRVHGAMITEADRTRIVGRVR</sequence>
<dbReference type="Pfam" id="PF01580">
    <property type="entry name" value="FtsK_SpoIIIE"/>
    <property type="match status" value="2"/>
</dbReference>
<dbReference type="InterPro" id="IPR027417">
    <property type="entry name" value="P-loop_NTPase"/>
</dbReference>
<proteinExistence type="predicted"/>
<accession>A0ABW0RJC0</accession>